<feature type="region of interest" description="Disordered" evidence="1">
    <location>
        <begin position="1"/>
        <end position="28"/>
    </location>
</feature>
<dbReference type="Proteomes" id="UP001367508">
    <property type="component" value="Unassembled WGS sequence"/>
</dbReference>
<evidence type="ECO:0000313" key="2">
    <source>
        <dbReference type="EMBL" id="KAK7337779.1"/>
    </source>
</evidence>
<dbReference type="GO" id="GO:0017053">
    <property type="term" value="C:transcription repressor complex"/>
    <property type="evidence" value="ECO:0007669"/>
    <property type="project" value="InterPro"/>
</dbReference>
<proteinExistence type="predicted"/>
<dbReference type="GO" id="GO:0006357">
    <property type="term" value="P:regulation of transcription by RNA polymerase II"/>
    <property type="evidence" value="ECO:0007669"/>
    <property type="project" value="TreeGrafter"/>
</dbReference>
<dbReference type="InterPro" id="IPR010561">
    <property type="entry name" value="LIN-9/ALY1"/>
</dbReference>
<dbReference type="GO" id="GO:0005654">
    <property type="term" value="C:nucleoplasm"/>
    <property type="evidence" value="ECO:0007669"/>
    <property type="project" value="TreeGrafter"/>
</dbReference>
<comment type="caution">
    <text evidence="2">The sequence shown here is derived from an EMBL/GenBank/DDBJ whole genome shotgun (WGS) entry which is preliminary data.</text>
</comment>
<feature type="region of interest" description="Disordered" evidence="1">
    <location>
        <begin position="308"/>
        <end position="339"/>
    </location>
</feature>
<dbReference type="EMBL" id="JAYMYQ010000004">
    <property type="protein sequence ID" value="KAK7337779.1"/>
    <property type="molecule type" value="Genomic_DNA"/>
</dbReference>
<dbReference type="GO" id="GO:0051726">
    <property type="term" value="P:regulation of cell cycle"/>
    <property type="evidence" value="ECO:0007669"/>
    <property type="project" value="TreeGrafter"/>
</dbReference>
<protein>
    <submittedName>
        <fullName evidence="2">Uncharacterized protein</fullName>
    </submittedName>
</protein>
<feature type="region of interest" description="Disordered" evidence="1">
    <location>
        <begin position="96"/>
        <end position="124"/>
    </location>
</feature>
<feature type="region of interest" description="Disordered" evidence="1">
    <location>
        <begin position="264"/>
        <end position="288"/>
    </location>
</feature>
<feature type="compositionally biased region" description="Basic and acidic residues" evidence="1">
    <location>
        <begin position="326"/>
        <end position="336"/>
    </location>
</feature>
<keyword evidence="3" id="KW-1185">Reference proteome</keyword>
<dbReference type="PANTHER" id="PTHR21689:SF5">
    <property type="entry name" value="PROTEIN ALWAYS EARLY 1-RELATED"/>
    <property type="match status" value="1"/>
</dbReference>
<name>A0AAN9LP49_CANGL</name>
<evidence type="ECO:0000256" key="1">
    <source>
        <dbReference type="SAM" id="MobiDB-lite"/>
    </source>
</evidence>
<accession>A0AAN9LP49</accession>
<sequence length="368" mass="40710">MESNDASGSRKPMKRKRGKIQLSVSKDSVLSQSIASDDGCLSLLRKMEFDGSLPRVVGKRTPRVPVDYSNKSMKSPFDVNDGEVAPVAALALTKAAQKGGSPQVSQTLYKRSKQKSSVQSGERMVRLEGTIESRNEKGDYARDTCSALNMEGIGTAKAHLRGENIHGKKVRMKTLENHLHDGGEAHSGMEEGLDFSLKEKVDIEVTNAKPEHFYLESQRKRSKELLSGDESSALDALQTLANVSLMVLASTTEPELSVQLNEEKMTVDEDEKSALPETSTSQNRDESKLLGLEQKVVHAVPAVDVSTSKTSKLRREPVNNTNALVESKEKLPADRSWKRKRKLKVSKPYQCHHLHHSFATDRGMVEVF</sequence>
<dbReference type="GO" id="GO:0006351">
    <property type="term" value="P:DNA-templated transcription"/>
    <property type="evidence" value="ECO:0007669"/>
    <property type="project" value="InterPro"/>
</dbReference>
<dbReference type="PANTHER" id="PTHR21689">
    <property type="entry name" value="LIN-9"/>
    <property type="match status" value="1"/>
</dbReference>
<dbReference type="GO" id="GO:0003677">
    <property type="term" value="F:DNA binding"/>
    <property type="evidence" value="ECO:0007669"/>
    <property type="project" value="TreeGrafter"/>
</dbReference>
<evidence type="ECO:0000313" key="3">
    <source>
        <dbReference type="Proteomes" id="UP001367508"/>
    </source>
</evidence>
<reference evidence="2 3" key="1">
    <citation type="submission" date="2024-01" db="EMBL/GenBank/DDBJ databases">
        <title>The genomes of 5 underutilized Papilionoideae crops provide insights into root nodulation and disease resistanc.</title>
        <authorList>
            <person name="Jiang F."/>
        </authorList>
    </citation>
    <scope>NUCLEOTIDE SEQUENCE [LARGE SCALE GENOMIC DNA]</scope>
    <source>
        <strain evidence="2">LVBAO_FW01</strain>
        <tissue evidence="2">Leaves</tissue>
    </source>
</reference>
<gene>
    <name evidence="2" type="ORF">VNO77_18366</name>
</gene>
<organism evidence="2 3">
    <name type="scientific">Canavalia gladiata</name>
    <name type="common">Sword bean</name>
    <name type="synonym">Dolichos gladiatus</name>
    <dbReference type="NCBI Taxonomy" id="3824"/>
    <lineage>
        <taxon>Eukaryota</taxon>
        <taxon>Viridiplantae</taxon>
        <taxon>Streptophyta</taxon>
        <taxon>Embryophyta</taxon>
        <taxon>Tracheophyta</taxon>
        <taxon>Spermatophyta</taxon>
        <taxon>Magnoliopsida</taxon>
        <taxon>eudicotyledons</taxon>
        <taxon>Gunneridae</taxon>
        <taxon>Pentapetalae</taxon>
        <taxon>rosids</taxon>
        <taxon>fabids</taxon>
        <taxon>Fabales</taxon>
        <taxon>Fabaceae</taxon>
        <taxon>Papilionoideae</taxon>
        <taxon>50 kb inversion clade</taxon>
        <taxon>NPAAA clade</taxon>
        <taxon>indigoferoid/millettioid clade</taxon>
        <taxon>Phaseoleae</taxon>
        <taxon>Canavalia</taxon>
    </lineage>
</organism>
<feature type="compositionally biased region" description="Polar residues" evidence="1">
    <location>
        <begin position="100"/>
        <end position="120"/>
    </location>
</feature>
<dbReference type="AlphaFoldDB" id="A0AAN9LP49"/>